<keyword evidence="2" id="KW-0732">Signal</keyword>
<evidence type="ECO:0008006" key="5">
    <source>
        <dbReference type="Google" id="ProtNLM"/>
    </source>
</evidence>
<feature type="compositionally biased region" description="Low complexity" evidence="1">
    <location>
        <begin position="40"/>
        <end position="49"/>
    </location>
</feature>
<sequence length="166" mass="18439">MSFKRVHLSCGVLLVGSALAGCSTSDSLTQEVLSTKERLSTLSSDSTDSAKLQQTTAEPAPNPLPEGDSEDGGYTISQVMQLAHESKLYRRLFNEPIDEEILQMLRLLYADLPKRQPPKGDIEQWRKRSRALVEAIDAIERGDPKGVSMLRRSVNCGSCHDRHRES</sequence>
<comment type="caution">
    <text evidence="3">The sequence shown here is derived from an EMBL/GenBank/DDBJ whole genome shotgun (WGS) entry which is preliminary data.</text>
</comment>
<evidence type="ECO:0000313" key="4">
    <source>
        <dbReference type="Proteomes" id="UP001239462"/>
    </source>
</evidence>
<feature type="region of interest" description="Disordered" evidence="1">
    <location>
        <begin position="39"/>
        <end position="73"/>
    </location>
</feature>
<accession>A0ABT7PF63</accession>
<proteinExistence type="predicted"/>
<reference evidence="3 4" key="1">
    <citation type="submission" date="2023-06" db="EMBL/GenBank/DDBJ databases">
        <title>Roseiconus lacunae JC819 isolated from Gulf of Mannar region, Tamil Nadu.</title>
        <authorList>
            <person name="Pk S."/>
            <person name="Ch S."/>
            <person name="Ch V.R."/>
        </authorList>
    </citation>
    <scope>NUCLEOTIDE SEQUENCE [LARGE SCALE GENOMIC DNA]</scope>
    <source>
        <strain evidence="3 4">JC819</strain>
    </source>
</reference>
<gene>
    <name evidence="3" type="ORF">QTN89_05495</name>
</gene>
<name>A0ABT7PF63_9BACT</name>
<evidence type="ECO:0000256" key="1">
    <source>
        <dbReference type="SAM" id="MobiDB-lite"/>
    </source>
</evidence>
<dbReference type="RefSeq" id="WP_289162489.1">
    <property type="nucleotide sequence ID" value="NZ_JASZZN010000003.1"/>
</dbReference>
<organism evidence="3 4">
    <name type="scientific">Roseiconus lacunae</name>
    <dbReference type="NCBI Taxonomy" id="2605694"/>
    <lineage>
        <taxon>Bacteria</taxon>
        <taxon>Pseudomonadati</taxon>
        <taxon>Planctomycetota</taxon>
        <taxon>Planctomycetia</taxon>
        <taxon>Pirellulales</taxon>
        <taxon>Pirellulaceae</taxon>
        <taxon>Roseiconus</taxon>
    </lineage>
</organism>
<evidence type="ECO:0000313" key="3">
    <source>
        <dbReference type="EMBL" id="MDM4014876.1"/>
    </source>
</evidence>
<feature type="signal peptide" evidence="2">
    <location>
        <begin position="1"/>
        <end position="20"/>
    </location>
</feature>
<evidence type="ECO:0000256" key="2">
    <source>
        <dbReference type="SAM" id="SignalP"/>
    </source>
</evidence>
<dbReference type="Proteomes" id="UP001239462">
    <property type="component" value="Unassembled WGS sequence"/>
</dbReference>
<dbReference type="PROSITE" id="PS51257">
    <property type="entry name" value="PROKAR_LIPOPROTEIN"/>
    <property type="match status" value="1"/>
</dbReference>
<keyword evidence="4" id="KW-1185">Reference proteome</keyword>
<dbReference type="EMBL" id="JASZZN010000003">
    <property type="protein sequence ID" value="MDM4014876.1"/>
    <property type="molecule type" value="Genomic_DNA"/>
</dbReference>
<protein>
    <recommendedName>
        <fullName evidence="5">Cytochrome c</fullName>
    </recommendedName>
</protein>
<feature type="chain" id="PRO_5046902676" description="Cytochrome c" evidence="2">
    <location>
        <begin position="21"/>
        <end position="166"/>
    </location>
</feature>